<sequence>MTISSKYQRNKKEKIELDEIRNSIVCKVQTFEEVSCPDIEGSIDAGNIENEVRSNLNSETRFKAEEETKTVEEGRKREEERRRNERIALEEEMRLKKERWLVEEQMRHVQEKRKTSMKKQKCLPEERCKGMNEQNPLLNEEQEKLSDEDMKVPQAIKKVLVFKGEHVQMRRADQYAVAHPVAMEI</sequence>
<feature type="compositionally biased region" description="Basic and acidic residues" evidence="1">
    <location>
        <begin position="60"/>
        <end position="82"/>
    </location>
</feature>
<evidence type="ECO:0000256" key="1">
    <source>
        <dbReference type="SAM" id="MobiDB-lite"/>
    </source>
</evidence>
<dbReference type="AlphaFoldDB" id="A0A8X6SI36"/>
<name>A0A8X6SI36_TRICX</name>
<dbReference type="Proteomes" id="UP000887159">
    <property type="component" value="Unassembled WGS sequence"/>
</dbReference>
<organism evidence="2 3">
    <name type="scientific">Trichonephila clavipes</name>
    <name type="common">Golden silk orbweaver</name>
    <name type="synonym">Nephila clavipes</name>
    <dbReference type="NCBI Taxonomy" id="2585209"/>
    <lineage>
        <taxon>Eukaryota</taxon>
        <taxon>Metazoa</taxon>
        <taxon>Ecdysozoa</taxon>
        <taxon>Arthropoda</taxon>
        <taxon>Chelicerata</taxon>
        <taxon>Arachnida</taxon>
        <taxon>Araneae</taxon>
        <taxon>Araneomorphae</taxon>
        <taxon>Entelegynae</taxon>
        <taxon>Araneoidea</taxon>
        <taxon>Nephilidae</taxon>
        <taxon>Trichonephila</taxon>
    </lineage>
</organism>
<protein>
    <submittedName>
        <fullName evidence="2">Uncharacterized protein</fullName>
    </submittedName>
</protein>
<evidence type="ECO:0000313" key="3">
    <source>
        <dbReference type="Proteomes" id="UP000887159"/>
    </source>
</evidence>
<accession>A0A8X6SI36</accession>
<comment type="caution">
    <text evidence="2">The sequence shown here is derived from an EMBL/GenBank/DDBJ whole genome shotgun (WGS) entry which is preliminary data.</text>
</comment>
<feature type="region of interest" description="Disordered" evidence="1">
    <location>
        <begin position="55"/>
        <end position="82"/>
    </location>
</feature>
<proteinExistence type="predicted"/>
<gene>
    <name evidence="2" type="ORF">TNCV_3614261</name>
</gene>
<reference evidence="2" key="1">
    <citation type="submission" date="2020-08" db="EMBL/GenBank/DDBJ databases">
        <title>Multicomponent nature underlies the extraordinary mechanical properties of spider dragline silk.</title>
        <authorList>
            <person name="Kono N."/>
            <person name="Nakamura H."/>
            <person name="Mori M."/>
            <person name="Yoshida Y."/>
            <person name="Ohtoshi R."/>
            <person name="Malay A.D."/>
            <person name="Moran D.A.P."/>
            <person name="Tomita M."/>
            <person name="Numata K."/>
            <person name="Arakawa K."/>
        </authorList>
    </citation>
    <scope>NUCLEOTIDE SEQUENCE</scope>
</reference>
<dbReference type="EMBL" id="BMAU01021327">
    <property type="protein sequence ID" value="GFY14237.1"/>
    <property type="molecule type" value="Genomic_DNA"/>
</dbReference>
<feature type="region of interest" description="Disordered" evidence="1">
    <location>
        <begin position="107"/>
        <end position="149"/>
    </location>
</feature>
<keyword evidence="3" id="KW-1185">Reference proteome</keyword>
<evidence type="ECO:0000313" key="2">
    <source>
        <dbReference type="EMBL" id="GFY14237.1"/>
    </source>
</evidence>